<dbReference type="Gene3D" id="1.20.1250.20">
    <property type="entry name" value="MFS general substrate transporter like domains"/>
    <property type="match status" value="1"/>
</dbReference>
<name>A0A9D1KN70_9ACTN</name>
<dbReference type="Proteomes" id="UP000886842">
    <property type="component" value="Unassembled WGS sequence"/>
</dbReference>
<evidence type="ECO:0000256" key="1">
    <source>
        <dbReference type="ARBA" id="ARBA00004651"/>
    </source>
</evidence>
<feature type="non-terminal residue" evidence="7">
    <location>
        <position position="220"/>
    </location>
</feature>
<evidence type="ECO:0000313" key="8">
    <source>
        <dbReference type="Proteomes" id="UP000886842"/>
    </source>
</evidence>
<dbReference type="PANTHER" id="PTHR23513">
    <property type="entry name" value="INTEGRAL MEMBRANE EFFLUX PROTEIN-RELATED"/>
    <property type="match status" value="1"/>
</dbReference>
<dbReference type="AlphaFoldDB" id="A0A9D1KN70"/>
<keyword evidence="4 6" id="KW-1133">Transmembrane helix</keyword>
<comment type="caution">
    <text evidence="7">The sequence shown here is derived from an EMBL/GenBank/DDBJ whole genome shotgun (WGS) entry which is preliminary data.</text>
</comment>
<dbReference type="GO" id="GO:0022857">
    <property type="term" value="F:transmembrane transporter activity"/>
    <property type="evidence" value="ECO:0007669"/>
    <property type="project" value="InterPro"/>
</dbReference>
<feature type="transmembrane region" description="Helical" evidence="6">
    <location>
        <begin position="58"/>
        <end position="78"/>
    </location>
</feature>
<feature type="transmembrane region" description="Helical" evidence="6">
    <location>
        <begin position="118"/>
        <end position="143"/>
    </location>
</feature>
<feature type="transmembrane region" description="Helical" evidence="6">
    <location>
        <begin position="90"/>
        <end position="112"/>
    </location>
</feature>
<dbReference type="GO" id="GO:0005886">
    <property type="term" value="C:plasma membrane"/>
    <property type="evidence" value="ECO:0007669"/>
    <property type="project" value="UniProtKB-SubCell"/>
</dbReference>
<reference evidence="7" key="2">
    <citation type="journal article" date="2021" name="PeerJ">
        <title>Extensive microbial diversity within the chicken gut microbiome revealed by metagenomics and culture.</title>
        <authorList>
            <person name="Gilroy R."/>
            <person name="Ravi A."/>
            <person name="Getino M."/>
            <person name="Pursley I."/>
            <person name="Horton D.L."/>
            <person name="Alikhan N.F."/>
            <person name="Baker D."/>
            <person name="Gharbi K."/>
            <person name="Hall N."/>
            <person name="Watson M."/>
            <person name="Adriaenssens E.M."/>
            <person name="Foster-Nyarko E."/>
            <person name="Jarju S."/>
            <person name="Secka A."/>
            <person name="Antonio M."/>
            <person name="Oren A."/>
            <person name="Chaudhuri R.R."/>
            <person name="La Ragione R."/>
            <person name="Hildebrand F."/>
            <person name="Pallen M.J."/>
        </authorList>
    </citation>
    <scope>NUCLEOTIDE SEQUENCE</scope>
    <source>
        <strain evidence="7">ChiGjej1B1-24693</strain>
    </source>
</reference>
<protein>
    <submittedName>
        <fullName evidence="7">MFS transporter</fullName>
    </submittedName>
</protein>
<evidence type="ECO:0000256" key="6">
    <source>
        <dbReference type="SAM" id="Phobius"/>
    </source>
</evidence>
<feature type="transmembrane region" description="Helical" evidence="6">
    <location>
        <begin position="33"/>
        <end position="52"/>
    </location>
</feature>
<comment type="subcellular location">
    <subcellularLocation>
        <location evidence="1">Cell membrane</location>
        <topology evidence="1">Multi-pass membrane protein</topology>
    </subcellularLocation>
</comment>
<sequence length="220" mass="22090">MKQTLQKPSVREDATRRSVWSVPDMRIVLPGRALSAAGTGMAMVAMVLHLHAVGAGPAATAALMITMALPTVALMGVAGRVADSRGSRGVLVVGHLAQVVAFAGLALAAGPLGDHVPWWGLMPLVLLGQTGIAFAAPVWTALVPRIVGEERIGQAVAWQQGLSTAVSPLGAAASGVLYGLVGPAAALGGAAMLEALLVVAAACVRTRRTGGVTGSDRGEG</sequence>
<evidence type="ECO:0000256" key="4">
    <source>
        <dbReference type="ARBA" id="ARBA00022989"/>
    </source>
</evidence>
<evidence type="ECO:0000256" key="2">
    <source>
        <dbReference type="ARBA" id="ARBA00022475"/>
    </source>
</evidence>
<dbReference type="InterPro" id="IPR011701">
    <property type="entry name" value="MFS"/>
</dbReference>
<dbReference type="Pfam" id="PF07690">
    <property type="entry name" value="MFS_1"/>
    <property type="match status" value="1"/>
</dbReference>
<reference evidence="7" key="1">
    <citation type="submission" date="2020-10" db="EMBL/GenBank/DDBJ databases">
        <authorList>
            <person name="Gilroy R."/>
        </authorList>
    </citation>
    <scope>NUCLEOTIDE SEQUENCE</scope>
    <source>
        <strain evidence="7">ChiGjej1B1-24693</strain>
    </source>
</reference>
<evidence type="ECO:0000256" key="3">
    <source>
        <dbReference type="ARBA" id="ARBA00022692"/>
    </source>
</evidence>
<keyword evidence="3 6" id="KW-0812">Transmembrane</keyword>
<dbReference type="PANTHER" id="PTHR23513:SF6">
    <property type="entry name" value="MAJOR FACILITATOR SUPERFAMILY ASSOCIATED DOMAIN-CONTAINING PROTEIN"/>
    <property type="match status" value="1"/>
</dbReference>
<keyword evidence="5 6" id="KW-0472">Membrane</keyword>
<dbReference type="InterPro" id="IPR036259">
    <property type="entry name" value="MFS_trans_sf"/>
</dbReference>
<accession>A0A9D1KN70</accession>
<feature type="transmembrane region" description="Helical" evidence="6">
    <location>
        <begin position="184"/>
        <end position="204"/>
    </location>
</feature>
<dbReference type="EMBL" id="DVLP01000342">
    <property type="protein sequence ID" value="HIT76231.1"/>
    <property type="molecule type" value="Genomic_DNA"/>
</dbReference>
<proteinExistence type="predicted"/>
<keyword evidence="2" id="KW-1003">Cell membrane</keyword>
<dbReference type="SUPFAM" id="SSF103473">
    <property type="entry name" value="MFS general substrate transporter"/>
    <property type="match status" value="1"/>
</dbReference>
<organism evidence="7 8">
    <name type="scientific">Candidatus Avipropionibacterium avicola</name>
    <dbReference type="NCBI Taxonomy" id="2840701"/>
    <lineage>
        <taxon>Bacteria</taxon>
        <taxon>Bacillati</taxon>
        <taxon>Actinomycetota</taxon>
        <taxon>Actinomycetes</taxon>
        <taxon>Propionibacteriales</taxon>
        <taxon>Propionibacteriaceae</taxon>
        <taxon>Propionibacteriaceae incertae sedis</taxon>
        <taxon>Candidatus Avipropionibacterium</taxon>
    </lineage>
</organism>
<gene>
    <name evidence="7" type="ORF">IAA98_11650</name>
</gene>
<evidence type="ECO:0000256" key="5">
    <source>
        <dbReference type="ARBA" id="ARBA00023136"/>
    </source>
</evidence>
<evidence type="ECO:0000313" key="7">
    <source>
        <dbReference type="EMBL" id="HIT76231.1"/>
    </source>
</evidence>
<feature type="transmembrane region" description="Helical" evidence="6">
    <location>
        <begin position="155"/>
        <end position="178"/>
    </location>
</feature>